<dbReference type="AlphaFoldDB" id="A0AAV9P260"/>
<dbReference type="GeneID" id="89929351"/>
<evidence type="ECO:0000313" key="2">
    <source>
        <dbReference type="Proteomes" id="UP001337655"/>
    </source>
</evidence>
<gene>
    <name evidence="1" type="ORF">LTR77_008017</name>
</gene>
<sequence length="152" mass="17551">MEDAVLPSAKDHLEHVPRIILTGAIKQSTKKKWDAIFLDKESRVANDMTETKKDLSLVEAPLWHLPACYCDLPCRFEPYYDIVRRREGVQDEDEKFDSAQYEFNNEVMMLDAVTRRRVARVRPTSRKRYDGVEDCCGTGRGRESGSTWKHGA</sequence>
<accession>A0AAV9P260</accession>
<dbReference type="EMBL" id="JAVRRT010000013">
    <property type="protein sequence ID" value="KAK5166474.1"/>
    <property type="molecule type" value="Genomic_DNA"/>
</dbReference>
<evidence type="ECO:0000313" key="1">
    <source>
        <dbReference type="EMBL" id="KAK5166474.1"/>
    </source>
</evidence>
<keyword evidence="2" id="KW-1185">Reference proteome</keyword>
<protein>
    <submittedName>
        <fullName evidence="1">Uncharacterized protein</fullName>
    </submittedName>
</protein>
<name>A0AAV9P260_9PEZI</name>
<organism evidence="1 2">
    <name type="scientific">Saxophila tyrrhenica</name>
    <dbReference type="NCBI Taxonomy" id="1690608"/>
    <lineage>
        <taxon>Eukaryota</taxon>
        <taxon>Fungi</taxon>
        <taxon>Dikarya</taxon>
        <taxon>Ascomycota</taxon>
        <taxon>Pezizomycotina</taxon>
        <taxon>Dothideomycetes</taxon>
        <taxon>Dothideomycetidae</taxon>
        <taxon>Mycosphaerellales</taxon>
        <taxon>Extremaceae</taxon>
        <taxon>Saxophila</taxon>
    </lineage>
</organism>
<dbReference type="Proteomes" id="UP001337655">
    <property type="component" value="Unassembled WGS sequence"/>
</dbReference>
<dbReference type="RefSeq" id="XP_064656356.1">
    <property type="nucleotide sequence ID" value="XM_064805251.1"/>
</dbReference>
<comment type="caution">
    <text evidence="1">The sequence shown here is derived from an EMBL/GenBank/DDBJ whole genome shotgun (WGS) entry which is preliminary data.</text>
</comment>
<proteinExistence type="predicted"/>
<reference evidence="1 2" key="1">
    <citation type="submission" date="2023-08" db="EMBL/GenBank/DDBJ databases">
        <title>Black Yeasts Isolated from many extreme environments.</title>
        <authorList>
            <person name="Coleine C."/>
            <person name="Stajich J.E."/>
            <person name="Selbmann L."/>
        </authorList>
    </citation>
    <scope>NUCLEOTIDE SEQUENCE [LARGE SCALE GENOMIC DNA]</scope>
    <source>
        <strain evidence="1 2">CCFEE 5935</strain>
    </source>
</reference>